<gene>
    <name evidence="1" type="ORF">K3G42_003762</name>
</gene>
<accession>A0ACB8FM26</accession>
<proteinExistence type="predicted"/>
<protein>
    <submittedName>
        <fullName evidence="1">Uncharacterized protein</fullName>
    </submittedName>
</protein>
<comment type="caution">
    <text evidence="1">The sequence shown here is derived from an EMBL/GenBank/DDBJ whole genome shotgun (WGS) entry which is preliminary data.</text>
</comment>
<sequence length="161" mass="17619">MADRFSPPREIFSKSSAENTRASSRIKNKEGKGKQPLPPRGETSQPQHKKRRRSRGPAERTARRQAGRGGGEPSLQRRAVLPAGLFWPAPASSFPSGAVELAEDPGASLFTGGCLSPSYALASEERRRGRRSLARTADSTDEEGEESDAFSTRQERTREQP</sequence>
<dbReference type="Proteomes" id="UP000827872">
    <property type="component" value="Linkage Group LG06"/>
</dbReference>
<keyword evidence="2" id="KW-1185">Reference proteome</keyword>
<name>A0ACB8FM26_9SAUR</name>
<reference evidence="1" key="1">
    <citation type="submission" date="2021-08" db="EMBL/GenBank/DDBJ databases">
        <title>The first chromosome-level gecko genome reveals the dynamic sex chromosomes of Neotropical dwarf geckos (Sphaerodactylidae: Sphaerodactylus).</title>
        <authorList>
            <person name="Pinto B.J."/>
            <person name="Keating S.E."/>
            <person name="Gamble T."/>
        </authorList>
    </citation>
    <scope>NUCLEOTIDE SEQUENCE</scope>
    <source>
        <strain evidence="1">TG3544</strain>
    </source>
</reference>
<evidence type="ECO:0000313" key="2">
    <source>
        <dbReference type="Proteomes" id="UP000827872"/>
    </source>
</evidence>
<organism evidence="1 2">
    <name type="scientific">Sphaerodactylus townsendi</name>
    <dbReference type="NCBI Taxonomy" id="933632"/>
    <lineage>
        <taxon>Eukaryota</taxon>
        <taxon>Metazoa</taxon>
        <taxon>Chordata</taxon>
        <taxon>Craniata</taxon>
        <taxon>Vertebrata</taxon>
        <taxon>Euteleostomi</taxon>
        <taxon>Lepidosauria</taxon>
        <taxon>Squamata</taxon>
        <taxon>Bifurcata</taxon>
        <taxon>Gekkota</taxon>
        <taxon>Sphaerodactylidae</taxon>
        <taxon>Sphaerodactylus</taxon>
    </lineage>
</organism>
<evidence type="ECO:0000313" key="1">
    <source>
        <dbReference type="EMBL" id="KAH8006414.1"/>
    </source>
</evidence>
<dbReference type="EMBL" id="CM037619">
    <property type="protein sequence ID" value="KAH8006414.1"/>
    <property type="molecule type" value="Genomic_DNA"/>
</dbReference>